<comment type="similarity">
    <text evidence="4">Belongs to the WhiA family.</text>
</comment>
<keyword evidence="2 4" id="KW-0238">DNA-binding</keyword>
<proteinExistence type="inferred from homology"/>
<dbReference type="InterPro" id="IPR027434">
    <property type="entry name" value="Homing_endonucl"/>
</dbReference>
<dbReference type="OrthoDB" id="401278at2"/>
<dbReference type="SUPFAM" id="SSF55608">
    <property type="entry name" value="Homing endonucleases"/>
    <property type="match status" value="1"/>
</dbReference>
<evidence type="ECO:0000259" key="5">
    <source>
        <dbReference type="PROSITE" id="PS50819"/>
    </source>
</evidence>
<dbReference type="InterPro" id="IPR003802">
    <property type="entry name" value="Sporulation_regulator_WhiA"/>
</dbReference>
<protein>
    <recommendedName>
        <fullName evidence="4">Probable cell division protein WhiA</fullName>
    </recommendedName>
</protein>
<evidence type="ECO:0000313" key="6">
    <source>
        <dbReference type="EMBL" id="CQB51977.1"/>
    </source>
</evidence>
<evidence type="ECO:0000256" key="3">
    <source>
        <dbReference type="ARBA" id="ARBA00023306"/>
    </source>
</evidence>
<evidence type="ECO:0000256" key="4">
    <source>
        <dbReference type="HAMAP-Rule" id="MF_01420"/>
    </source>
</evidence>
<evidence type="ECO:0000313" key="7">
    <source>
        <dbReference type="Proteomes" id="UP000045545"/>
    </source>
</evidence>
<evidence type="ECO:0000256" key="1">
    <source>
        <dbReference type="ARBA" id="ARBA00022618"/>
    </source>
</evidence>
<gene>
    <name evidence="4" type="primary">whiA</name>
    <name evidence="6" type="ORF">2440</name>
</gene>
<keyword evidence="1 4" id="KW-0132">Cell division</keyword>
<dbReference type="PANTHER" id="PTHR37307:SF1">
    <property type="entry name" value="CELL DIVISION PROTEIN WHIA-RELATED"/>
    <property type="match status" value="1"/>
</dbReference>
<evidence type="ECO:0000256" key="2">
    <source>
        <dbReference type="ARBA" id="ARBA00023125"/>
    </source>
</evidence>
<comment type="function">
    <text evidence="4">Involved in cell division and chromosome segregation.</text>
</comment>
<dbReference type="Gene3D" id="3.10.28.10">
    <property type="entry name" value="Homing endonucleases"/>
    <property type="match status" value="1"/>
</dbReference>
<dbReference type="GO" id="GO:0043937">
    <property type="term" value="P:regulation of sporulation"/>
    <property type="evidence" value="ECO:0007669"/>
    <property type="project" value="InterPro"/>
</dbReference>
<dbReference type="Pfam" id="PF10298">
    <property type="entry name" value="WhiA_N"/>
    <property type="match status" value="1"/>
</dbReference>
<dbReference type="InterPro" id="IPR018478">
    <property type="entry name" value="Sporu_reg_WhiA_N_dom"/>
</dbReference>
<reference evidence="6 7" key="1">
    <citation type="submission" date="2015-03" db="EMBL/GenBank/DDBJ databases">
        <authorList>
            <person name="Murphy D."/>
        </authorList>
    </citation>
    <scope>NUCLEOTIDE SEQUENCE [LARGE SCALE GENOMIC DNA]</scope>
    <source>
        <strain evidence="6 7">OL-4</strain>
    </source>
</reference>
<dbReference type="GO" id="GO:0004519">
    <property type="term" value="F:endonuclease activity"/>
    <property type="evidence" value="ECO:0007669"/>
    <property type="project" value="InterPro"/>
</dbReference>
<dbReference type="GO" id="GO:0051301">
    <property type="term" value="P:cell division"/>
    <property type="evidence" value="ECO:0007669"/>
    <property type="project" value="UniProtKB-UniRule"/>
</dbReference>
<dbReference type="HAMAP" id="MF_01420">
    <property type="entry name" value="HTH_type_WhiA"/>
    <property type="match status" value="1"/>
</dbReference>
<sequence>MSFANEVRSELAHIIPEKSCCQISELAALLALRGDIVVQDNGKRVLQVEADNASAARKVYRLLKDCCRLQPAVAIKERKRFRQTRFYIAEALLNEREMQSLQNLGLLNDNGDIKRDVDWSLVSKNCCKRSYLRGVFMCKGFINRPEGNYHLEIVLNDTRMAQDIKKMLARLDVEARLGERKNNLIVYIKDSEKIGDFLRVVEASNSLLNYENVRIIKSMRNQVNRQVNCETANLGKTIDASVRQVELIESLLASQGIAMIPPQLKELAMLRIDHPHSTLRELGLMMNPPLTKSGVAYRMRKLEEFAEETLYETE</sequence>
<name>A0A0E4CKM9_9FIRM</name>
<keyword evidence="7" id="KW-1185">Reference proteome</keyword>
<dbReference type="InterPro" id="IPR023054">
    <property type="entry name" value="Sporulation_regulator_WhiA_C"/>
</dbReference>
<dbReference type="Pfam" id="PF14527">
    <property type="entry name" value="LAGLIDADG_WhiA"/>
    <property type="match status" value="1"/>
</dbReference>
<accession>A0A0E4CKM9</accession>
<dbReference type="STRING" id="690567.2440"/>
<dbReference type="InterPro" id="IPR004042">
    <property type="entry name" value="Intein_endonuc_central"/>
</dbReference>
<feature type="domain" description="DOD-type homing endonuclease" evidence="5">
    <location>
        <begin position="103"/>
        <end position="173"/>
    </location>
</feature>
<dbReference type="AlphaFoldDB" id="A0A0E4CKM9"/>
<dbReference type="PROSITE" id="PS50819">
    <property type="entry name" value="INTEIN_ENDONUCLEASE"/>
    <property type="match status" value="1"/>
</dbReference>
<dbReference type="Proteomes" id="UP000045545">
    <property type="component" value="Unassembled WGS sequence"/>
</dbReference>
<organism evidence="6 7">
    <name type="scientific">Syntrophomonas zehnderi OL-4</name>
    <dbReference type="NCBI Taxonomy" id="690567"/>
    <lineage>
        <taxon>Bacteria</taxon>
        <taxon>Bacillati</taxon>
        <taxon>Bacillota</taxon>
        <taxon>Clostridia</taxon>
        <taxon>Eubacteriales</taxon>
        <taxon>Syntrophomonadaceae</taxon>
        <taxon>Syntrophomonas</taxon>
    </lineage>
</organism>
<dbReference type="Pfam" id="PF02650">
    <property type="entry name" value="HTH_WhiA"/>
    <property type="match status" value="1"/>
</dbReference>
<dbReference type="InterPro" id="IPR039518">
    <property type="entry name" value="WhiA_LAGLIDADG_dom"/>
</dbReference>
<dbReference type="NCBIfam" id="TIGR00647">
    <property type="entry name" value="DNA_bind_WhiA"/>
    <property type="match status" value="1"/>
</dbReference>
<dbReference type="GO" id="GO:0003677">
    <property type="term" value="F:DNA binding"/>
    <property type="evidence" value="ECO:0007669"/>
    <property type="project" value="UniProtKB-UniRule"/>
</dbReference>
<dbReference type="EMBL" id="CGIH01000042">
    <property type="protein sequence ID" value="CQB51977.1"/>
    <property type="molecule type" value="Genomic_DNA"/>
</dbReference>
<keyword evidence="3 4" id="KW-0131">Cell cycle</keyword>
<dbReference type="PANTHER" id="PTHR37307">
    <property type="entry name" value="CELL DIVISION PROTEIN WHIA-RELATED"/>
    <property type="match status" value="1"/>
</dbReference>
<dbReference type="RefSeq" id="WP_046499423.1">
    <property type="nucleotide sequence ID" value="NZ_CGIH01000042.1"/>
</dbReference>